<comment type="caution">
    <text evidence="3">The sequence shown here is derived from an EMBL/GenBank/DDBJ whole genome shotgun (WGS) entry which is preliminary data.</text>
</comment>
<dbReference type="CDD" id="cd00840">
    <property type="entry name" value="MPP_Mre11_N"/>
    <property type="match status" value="1"/>
</dbReference>
<dbReference type="SUPFAM" id="SSF56300">
    <property type="entry name" value="Metallo-dependent phosphatases"/>
    <property type="match status" value="1"/>
</dbReference>
<dbReference type="AlphaFoldDB" id="A0AAW2YVY6"/>
<dbReference type="GO" id="GO:0097552">
    <property type="term" value="P:mitochondrial double-strand break repair via homologous recombination"/>
    <property type="evidence" value="ECO:0007669"/>
    <property type="project" value="TreeGrafter"/>
</dbReference>
<name>A0AAW2YVY6_9EUKA</name>
<sequence length="226" mass="26107">MIATDNHLGYAERDRIRRDDSFVTFEEILCTAKERNVDFLLLGGDLFHDNKPSRETLHRTLKMFREYVLGDKPVPLCVQSNQKVNFKDNFGTVNYEDPNFNVSLPVFAIHGNHDDPTGENGLSAMDLLSVSNLINYFGKVESVDNIQVKPILINKGCTKLALYGLGNIRDERLYQTFKQKNVKFFRPIGDNTAATSEWFNLFVLHQNRAQHNKKVYHQRFHASWIL</sequence>
<dbReference type="GO" id="GO:0000724">
    <property type="term" value="P:double-strand break repair via homologous recombination"/>
    <property type="evidence" value="ECO:0007669"/>
    <property type="project" value="TreeGrafter"/>
</dbReference>
<keyword evidence="4" id="KW-1185">Reference proteome</keyword>
<evidence type="ECO:0000259" key="2">
    <source>
        <dbReference type="Pfam" id="PF00149"/>
    </source>
</evidence>
<dbReference type="Pfam" id="PF00149">
    <property type="entry name" value="Metallophos"/>
    <property type="match status" value="1"/>
</dbReference>
<gene>
    <name evidence="3" type="ORF">AKO1_012459</name>
</gene>
<reference evidence="3 4" key="1">
    <citation type="submission" date="2024-03" db="EMBL/GenBank/DDBJ databases">
        <title>The Acrasis kona genome and developmental transcriptomes reveal deep origins of eukaryotic multicellular pathways.</title>
        <authorList>
            <person name="Sheikh S."/>
            <person name="Fu C.-J."/>
            <person name="Brown M.W."/>
            <person name="Baldauf S.L."/>
        </authorList>
    </citation>
    <scope>NUCLEOTIDE SEQUENCE [LARGE SCALE GENOMIC DNA]</scope>
    <source>
        <strain evidence="3 4">ATCC MYA-3509</strain>
    </source>
</reference>
<dbReference type="InterPro" id="IPR004843">
    <property type="entry name" value="Calcineurin-like_PHP"/>
</dbReference>
<dbReference type="GO" id="GO:0000723">
    <property type="term" value="P:telomere maintenance"/>
    <property type="evidence" value="ECO:0007669"/>
    <property type="project" value="TreeGrafter"/>
</dbReference>
<evidence type="ECO:0000256" key="1">
    <source>
        <dbReference type="ARBA" id="ARBA00022801"/>
    </source>
</evidence>
<dbReference type="GO" id="GO:0007095">
    <property type="term" value="P:mitotic G2 DNA damage checkpoint signaling"/>
    <property type="evidence" value="ECO:0007669"/>
    <property type="project" value="TreeGrafter"/>
</dbReference>
<dbReference type="GO" id="GO:0035861">
    <property type="term" value="C:site of double-strand break"/>
    <property type="evidence" value="ECO:0007669"/>
    <property type="project" value="TreeGrafter"/>
</dbReference>
<dbReference type="Proteomes" id="UP001431209">
    <property type="component" value="Unassembled WGS sequence"/>
</dbReference>
<protein>
    <submittedName>
        <fullName evidence="3">Double-strand break repair protein MRE11</fullName>
    </submittedName>
</protein>
<accession>A0AAW2YVY6</accession>
<evidence type="ECO:0000313" key="3">
    <source>
        <dbReference type="EMBL" id="KAL0481637.1"/>
    </source>
</evidence>
<dbReference type="Gene3D" id="3.60.21.10">
    <property type="match status" value="1"/>
</dbReference>
<organism evidence="3 4">
    <name type="scientific">Acrasis kona</name>
    <dbReference type="NCBI Taxonomy" id="1008807"/>
    <lineage>
        <taxon>Eukaryota</taxon>
        <taxon>Discoba</taxon>
        <taxon>Heterolobosea</taxon>
        <taxon>Tetramitia</taxon>
        <taxon>Eutetramitia</taxon>
        <taxon>Acrasidae</taxon>
        <taxon>Acrasis</taxon>
    </lineage>
</organism>
<dbReference type="InterPro" id="IPR029052">
    <property type="entry name" value="Metallo-depent_PP-like"/>
</dbReference>
<dbReference type="GO" id="GO:0000014">
    <property type="term" value="F:single-stranded DNA endodeoxyribonuclease activity"/>
    <property type="evidence" value="ECO:0007669"/>
    <property type="project" value="TreeGrafter"/>
</dbReference>
<dbReference type="InterPro" id="IPR041796">
    <property type="entry name" value="Mre11_N"/>
</dbReference>
<dbReference type="PANTHER" id="PTHR10139:SF1">
    <property type="entry name" value="DOUBLE-STRAND BREAK REPAIR PROTEIN MRE11"/>
    <property type="match status" value="1"/>
</dbReference>
<dbReference type="GO" id="GO:0030870">
    <property type="term" value="C:Mre11 complex"/>
    <property type="evidence" value="ECO:0007669"/>
    <property type="project" value="TreeGrafter"/>
</dbReference>
<evidence type="ECO:0000313" key="4">
    <source>
        <dbReference type="Proteomes" id="UP001431209"/>
    </source>
</evidence>
<feature type="domain" description="Calcineurin-like phosphoesterase" evidence="2">
    <location>
        <begin position="2"/>
        <end position="201"/>
    </location>
</feature>
<dbReference type="GO" id="GO:0042138">
    <property type="term" value="P:meiotic DNA double-strand break formation"/>
    <property type="evidence" value="ECO:0007669"/>
    <property type="project" value="TreeGrafter"/>
</dbReference>
<dbReference type="EMBL" id="JAOPGA020000780">
    <property type="protein sequence ID" value="KAL0481637.1"/>
    <property type="molecule type" value="Genomic_DNA"/>
</dbReference>
<proteinExistence type="predicted"/>
<dbReference type="PANTHER" id="PTHR10139">
    <property type="entry name" value="DOUBLE-STRAND BREAK REPAIR PROTEIN MRE11"/>
    <property type="match status" value="1"/>
</dbReference>
<dbReference type="GO" id="GO:0006303">
    <property type="term" value="P:double-strand break repair via nonhomologous end joining"/>
    <property type="evidence" value="ECO:0007669"/>
    <property type="project" value="TreeGrafter"/>
</dbReference>
<keyword evidence="1" id="KW-0378">Hydrolase</keyword>